<dbReference type="InterPro" id="IPR008930">
    <property type="entry name" value="Terpenoid_cyclase/PrenylTrfase"/>
</dbReference>
<feature type="compositionally biased region" description="Basic and acidic residues" evidence="2">
    <location>
        <begin position="45"/>
        <end position="61"/>
    </location>
</feature>
<feature type="region of interest" description="Disordered" evidence="2">
    <location>
        <begin position="24"/>
        <end position="64"/>
    </location>
</feature>
<feature type="domain" description="Prenyltransferase alpha-alpha toroid" evidence="4">
    <location>
        <begin position="193"/>
        <end position="277"/>
    </location>
</feature>
<evidence type="ECO:0000259" key="4">
    <source>
        <dbReference type="Pfam" id="PF00432"/>
    </source>
</evidence>
<name>A0ABT6FDR5_9BACT</name>
<feature type="chain" id="PRO_5047098700" evidence="3">
    <location>
        <begin position="25"/>
        <end position="392"/>
    </location>
</feature>
<proteinExistence type="predicted"/>
<accession>A0ABT6FDR5</accession>
<dbReference type="Pfam" id="PF00432">
    <property type="entry name" value="Prenyltrans"/>
    <property type="match status" value="2"/>
</dbReference>
<feature type="domain" description="Prenyltransferase alpha-alpha toroid" evidence="4">
    <location>
        <begin position="96"/>
        <end position="184"/>
    </location>
</feature>
<evidence type="ECO:0000256" key="2">
    <source>
        <dbReference type="SAM" id="MobiDB-lite"/>
    </source>
</evidence>
<dbReference type="RefSeq" id="WP_277861865.1">
    <property type="nucleotide sequence ID" value="NZ_JARRAG010000002.1"/>
</dbReference>
<feature type="signal peptide" evidence="3">
    <location>
        <begin position="1"/>
        <end position="24"/>
    </location>
</feature>
<organism evidence="5 6">
    <name type="scientific">Paludisphaera mucosa</name>
    <dbReference type="NCBI Taxonomy" id="3030827"/>
    <lineage>
        <taxon>Bacteria</taxon>
        <taxon>Pseudomonadati</taxon>
        <taxon>Planctomycetota</taxon>
        <taxon>Planctomycetia</taxon>
        <taxon>Isosphaerales</taxon>
        <taxon>Isosphaeraceae</taxon>
        <taxon>Paludisphaera</taxon>
    </lineage>
</organism>
<dbReference type="EMBL" id="JARRAG010000002">
    <property type="protein sequence ID" value="MDG3005533.1"/>
    <property type="molecule type" value="Genomic_DNA"/>
</dbReference>
<reference evidence="5 6" key="1">
    <citation type="submission" date="2023-03" db="EMBL/GenBank/DDBJ databases">
        <title>Paludisphaera mucosa sp. nov. a novel planctomycete from northern fen.</title>
        <authorList>
            <person name="Ivanova A."/>
        </authorList>
    </citation>
    <scope>NUCLEOTIDE SEQUENCE [LARGE SCALE GENOMIC DNA]</scope>
    <source>
        <strain evidence="5 6">Pla2</strain>
    </source>
</reference>
<dbReference type="Gene3D" id="1.50.10.20">
    <property type="match status" value="2"/>
</dbReference>
<evidence type="ECO:0000313" key="5">
    <source>
        <dbReference type="EMBL" id="MDG3005533.1"/>
    </source>
</evidence>
<protein>
    <submittedName>
        <fullName evidence="5">Prenyltransferase/squalene oxidase repeat-containing protein</fullName>
    </submittedName>
</protein>
<dbReference type="CDD" id="cd00688">
    <property type="entry name" value="ISOPREN_C2_like"/>
    <property type="match status" value="1"/>
</dbReference>
<dbReference type="SUPFAM" id="SSF48239">
    <property type="entry name" value="Terpenoid cyclases/Protein prenyltransferases"/>
    <property type="match status" value="1"/>
</dbReference>
<keyword evidence="1" id="KW-0677">Repeat</keyword>
<sequence length="392" mass="42266">MILPSRILCLVAATSVLVASPLAAQEAPKAEQPAAKQEAPAPKGEAPKAEPAKGDAPKAEKAQSVGVFGEAVRGDVPDGTREMLTPEADRAIQNGLAWLARSQQPDGSFGSGTYRGNIAVTSLAGLAFMAGGSSPGRGPYGSQVDKALAYVMANTSPAGFIAVAAASTHGPMYSHGFGALFLAEAYGMTRRAEIREKLQKAVRLIIDTQNHEGGWRYQPVRHDADISVTICEINALRAARNAGLFIPKETVEACIKYVKQAQNPDGGFRYMLQGGASAFPRSAAGVVALQSAGVYDEKEVAEGVAYLKQFMREIKLGSRYSHYFYGHYYAAQAMWIRGGDDWNEWFPAIRNELVHRQSAAGYWNDSICNEYGTAMALIILQMPNNFLPIFQR</sequence>
<feature type="compositionally biased region" description="Low complexity" evidence="2">
    <location>
        <begin position="24"/>
        <end position="44"/>
    </location>
</feature>
<comment type="caution">
    <text evidence="5">The sequence shown here is derived from an EMBL/GenBank/DDBJ whole genome shotgun (WGS) entry which is preliminary data.</text>
</comment>
<keyword evidence="3" id="KW-0732">Signal</keyword>
<gene>
    <name evidence="5" type="ORF">PZE19_17235</name>
</gene>
<dbReference type="InterPro" id="IPR001330">
    <property type="entry name" value="Prenyltrans"/>
</dbReference>
<keyword evidence="6" id="KW-1185">Reference proteome</keyword>
<evidence type="ECO:0000256" key="1">
    <source>
        <dbReference type="ARBA" id="ARBA00022737"/>
    </source>
</evidence>
<evidence type="ECO:0000313" key="6">
    <source>
        <dbReference type="Proteomes" id="UP001216907"/>
    </source>
</evidence>
<dbReference type="Proteomes" id="UP001216907">
    <property type="component" value="Unassembled WGS sequence"/>
</dbReference>
<evidence type="ECO:0000256" key="3">
    <source>
        <dbReference type="SAM" id="SignalP"/>
    </source>
</evidence>